<feature type="compositionally biased region" description="Polar residues" evidence="1">
    <location>
        <begin position="303"/>
        <end position="315"/>
    </location>
</feature>
<dbReference type="RefSeq" id="XP_022591375.2">
    <property type="nucleotide sequence ID" value="XM_022735740.2"/>
</dbReference>
<evidence type="ECO:0000313" key="3">
    <source>
        <dbReference type="RefSeq" id="XP_022591375.2"/>
    </source>
</evidence>
<evidence type="ECO:0000313" key="2">
    <source>
        <dbReference type="Proteomes" id="UP000515125"/>
    </source>
</evidence>
<dbReference type="OrthoDB" id="349259at2759"/>
<name>A0A6P5WDW4_9EIME</name>
<keyword evidence="2" id="KW-1185">Reference proteome</keyword>
<gene>
    <name evidence="3" type="primary">LOC34622583</name>
</gene>
<evidence type="ECO:0000256" key="1">
    <source>
        <dbReference type="SAM" id="MobiDB-lite"/>
    </source>
</evidence>
<accession>A0A6P5WDW4</accession>
<feature type="region of interest" description="Disordered" evidence="1">
    <location>
        <begin position="303"/>
        <end position="343"/>
    </location>
</feature>
<sequence>MPSPVYLPLRSHLQRGLNWPSLYPFLRGRCAVLRHPWVTLGQSTWKRRHCKRSSLFQPFRSGYPRINWNSRIWGSGRGHRLALEERSTVKPLANYAKLPKFELSVPKGSTSLHFSRIELDLPKTAVLDRPQQLIAEAQNAAVRVLRESLAGEPTSSKSKVALEELRCLLGLKGHPFRIVAQMERPQARSSGAVRRHLCKEILPQEAIPETRSDQASPYPFVVKSLQETTKSIQGIAGTVSFFRLLQLCCNLAQLGRCPPLLAASVLQQLLLPPRCLHPSSVAFGLQLSALLLEQTMLRVQCNKSSSGPNAVQPDQLTPHDPSRPPKGLQAQTGRRRYVSSPTAVSGSLSSTVILSRSSYPGFQVDGHIPHSTLPGMSEVATLQRLSLLVATQLLELLTQKDDLPTRLPLKTCVMTAEACIRLLSQKPDADKFVQLPTAFTTATTLSPGACLLDGGKTAESTLFRTDPNVLGLPECSTPSADNTVHPAKAKLTEYTLRDTHLPIPVPSGMPPRAICDLRVASGLSAVALWHRIQKSLAPAVAMLLLAEASARKERGAVVLRKEQEAYGRADELLAAAMSAALKCGLTRLVAKRLLLRLLCRLQQHHSNVYQLPALGPSKNRDVVTDTQFMCVLDSNADVSLRGVTASVLTPVILASICRSLAVAGVTIGTSEITFLFKAIGASLHVHAMRQSISGFGSAGRVRKSSDKRCCTFPADFDVVGGQKIPRKADVCTSTDPAPHNLPCASASLSHIEASYGNWCTVLWAGAKIIKGASSNLLAEDPFFLKRQSLILCQLLVTLVGGLSTAEPADAAQIAEALRLLLLLDLRLDSHQPCLTACIQQSRPLLLRQQLFRAEELLSTLHALVQYFMENHERCGALELLGILRLFVQFDLLHYIDVKMYKTGEKFHVQQDGNCRALATSGQCKEKLLVSATEFLNCVIKRLLSLNGTQQFNVDCTASLESPLQLGHGAFVHAADQPLGMFAQSLLRSVAVKYPEELRRMSKVHQGSVLRYRCRGHSHSEWCKFR</sequence>
<reference evidence="3" key="1">
    <citation type="submission" date="2025-08" db="UniProtKB">
        <authorList>
            <consortium name="RefSeq"/>
        </authorList>
    </citation>
    <scope>IDENTIFICATION</scope>
</reference>
<proteinExistence type="predicted"/>
<dbReference type="Proteomes" id="UP000515125">
    <property type="component" value="Unplaced"/>
</dbReference>
<organism evidence="2 3">
    <name type="scientific">Cyclospora cayetanensis</name>
    <dbReference type="NCBI Taxonomy" id="88456"/>
    <lineage>
        <taxon>Eukaryota</taxon>
        <taxon>Sar</taxon>
        <taxon>Alveolata</taxon>
        <taxon>Apicomplexa</taxon>
        <taxon>Conoidasida</taxon>
        <taxon>Coccidia</taxon>
        <taxon>Eucoccidiorida</taxon>
        <taxon>Eimeriorina</taxon>
        <taxon>Eimeriidae</taxon>
        <taxon>Cyclospora</taxon>
    </lineage>
</organism>
<protein>
    <submittedName>
        <fullName evidence="3">Uncharacterized protein LOC34622583</fullName>
    </submittedName>
</protein>
<dbReference type="GeneID" id="34622583"/>
<dbReference type="AlphaFoldDB" id="A0A6P5WDW4"/>